<evidence type="ECO:0000313" key="3">
    <source>
        <dbReference type="EMBL" id="MDV7266767.1"/>
    </source>
</evidence>
<evidence type="ECO:0000256" key="2">
    <source>
        <dbReference type="SAM" id="Phobius"/>
    </source>
</evidence>
<feature type="transmembrane region" description="Helical" evidence="2">
    <location>
        <begin position="112"/>
        <end position="136"/>
    </location>
</feature>
<organism evidence="3 4">
    <name type="scientific">Rhodococcus oxybenzonivorans</name>
    <dbReference type="NCBI Taxonomy" id="1990687"/>
    <lineage>
        <taxon>Bacteria</taxon>
        <taxon>Bacillati</taxon>
        <taxon>Actinomycetota</taxon>
        <taxon>Actinomycetes</taxon>
        <taxon>Mycobacteriales</taxon>
        <taxon>Nocardiaceae</taxon>
        <taxon>Rhodococcus</taxon>
    </lineage>
</organism>
<feature type="transmembrane region" description="Helical" evidence="2">
    <location>
        <begin position="148"/>
        <end position="169"/>
    </location>
</feature>
<dbReference type="Proteomes" id="UP001185863">
    <property type="component" value="Unassembled WGS sequence"/>
</dbReference>
<feature type="transmembrane region" description="Helical" evidence="2">
    <location>
        <begin position="175"/>
        <end position="197"/>
    </location>
</feature>
<feature type="transmembrane region" description="Helical" evidence="2">
    <location>
        <begin position="62"/>
        <end position="82"/>
    </location>
</feature>
<dbReference type="EMBL" id="JAWLUP010000058">
    <property type="protein sequence ID" value="MDV7266767.1"/>
    <property type="molecule type" value="Genomic_DNA"/>
</dbReference>
<proteinExistence type="predicted"/>
<feature type="region of interest" description="Disordered" evidence="1">
    <location>
        <begin position="1"/>
        <end position="52"/>
    </location>
</feature>
<keyword evidence="2" id="KW-1133">Transmembrane helix</keyword>
<evidence type="ECO:0000256" key="1">
    <source>
        <dbReference type="SAM" id="MobiDB-lite"/>
    </source>
</evidence>
<gene>
    <name evidence="3" type="ORF">R4315_19750</name>
</gene>
<evidence type="ECO:0000313" key="4">
    <source>
        <dbReference type="Proteomes" id="UP001185863"/>
    </source>
</evidence>
<protein>
    <submittedName>
        <fullName evidence="3">Uncharacterized protein</fullName>
    </submittedName>
</protein>
<accession>A0AAE5A7J7</accession>
<sequence length="212" mass="22743">MTSQWPHTPPHQTPPHQTAQHQIPPQQAPPQGPNQYGAYPPPAPQPKPERPAPVDVGTAAQLLWVVAVLGVIQAVAAMVLVVREKSTFVDELMTNPSVKSGEVAMTRENVEMLFYVGIAVTGVVIVLLTGLFVLFVHFMRKGRNWARTLLTVVSVTMVVWTVPVLFGIGSDGSSIALAVGGVQILQAVVAVGAVVLMHRKDSNSYFSKLPAS</sequence>
<name>A0AAE5A7J7_9NOCA</name>
<reference evidence="3" key="1">
    <citation type="submission" date="2023-10" db="EMBL/GenBank/DDBJ databases">
        <title>Development of a sustainable strategy for remediation of hydrocarbon-contaminated territories based on the waste exchange concept.</title>
        <authorList>
            <person name="Krivoruchko A."/>
        </authorList>
    </citation>
    <scope>NUCLEOTIDE SEQUENCE</scope>
    <source>
        <strain evidence="3">IEGM 68</strain>
    </source>
</reference>
<dbReference type="AlphaFoldDB" id="A0AAE5A7J7"/>
<dbReference type="RefSeq" id="WP_317743453.1">
    <property type="nucleotide sequence ID" value="NZ_JAWLUP010000058.1"/>
</dbReference>
<keyword evidence="2" id="KW-0472">Membrane</keyword>
<feature type="compositionally biased region" description="Low complexity" evidence="1">
    <location>
        <begin position="14"/>
        <end position="25"/>
    </location>
</feature>
<comment type="caution">
    <text evidence="3">The sequence shown here is derived from an EMBL/GenBank/DDBJ whole genome shotgun (WGS) entry which is preliminary data.</text>
</comment>
<keyword evidence="2" id="KW-0812">Transmembrane</keyword>